<evidence type="ECO:0000259" key="1">
    <source>
        <dbReference type="Pfam" id="PF00144"/>
    </source>
</evidence>
<gene>
    <name evidence="2" type="ORF">UFOPK2992_00320</name>
</gene>
<sequence length="397" mass="41912">MTNIIGTVAPGWEPVREAFAANLANTEELGAGVSAYHRGVQVVDLWGGWFDTERTVPYAEHSLQLVFSTTKGITAIAIAICVDRGLLSYDAPVSQYWPEFAAHGKGHATVAQLVSHQVGLYTVDGPITLEDALDWNTITARLADTSPRWPIGTAHGYHALTYGWLAGELVRRVDPTHRSLGTFVQEEITQRLDIDLWVGLPAEFVKRVSPILASQPNLDPAVAAMMAQFMGPGTPGGDALSLNGAFNAESAAGGLGTSVFNTSRVLAAEIPAANGVSNAPSLAKVYAATMAPVDGVQLISDAVRNIARVTVTPENEPDNCLVMPTTFGMGFMTSGSFSLFAGPGSYGHPGAGGSVAFAQPERQFSFAYVMNQMANNLAADMRAQALVDACTSVIDSL</sequence>
<dbReference type="InterPro" id="IPR001466">
    <property type="entry name" value="Beta-lactam-related"/>
</dbReference>
<dbReference type="SUPFAM" id="SSF56601">
    <property type="entry name" value="beta-lactamase/transpeptidase-like"/>
    <property type="match status" value="1"/>
</dbReference>
<evidence type="ECO:0000313" key="2">
    <source>
        <dbReference type="EMBL" id="CAB4789577.1"/>
    </source>
</evidence>
<organism evidence="2">
    <name type="scientific">freshwater metagenome</name>
    <dbReference type="NCBI Taxonomy" id="449393"/>
    <lineage>
        <taxon>unclassified sequences</taxon>
        <taxon>metagenomes</taxon>
        <taxon>ecological metagenomes</taxon>
    </lineage>
</organism>
<dbReference type="PANTHER" id="PTHR43319">
    <property type="entry name" value="BETA-LACTAMASE-RELATED"/>
    <property type="match status" value="1"/>
</dbReference>
<dbReference type="InterPro" id="IPR052907">
    <property type="entry name" value="Beta-lactamase/esterase"/>
</dbReference>
<reference evidence="2" key="1">
    <citation type="submission" date="2020-05" db="EMBL/GenBank/DDBJ databases">
        <authorList>
            <person name="Chiriac C."/>
            <person name="Salcher M."/>
            <person name="Ghai R."/>
            <person name="Kavagutti S V."/>
        </authorList>
    </citation>
    <scope>NUCLEOTIDE SEQUENCE</scope>
</reference>
<name>A0A6J6X6B1_9ZZZZ</name>
<feature type="domain" description="Beta-lactamase-related" evidence="1">
    <location>
        <begin position="16"/>
        <end position="388"/>
    </location>
</feature>
<dbReference type="PANTHER" id="PTHR43319:SF3">
    <property type="entry name" value="BETA-LACTAMASE-RELATED DOMAIN-CONTAINING PROTEIN"/>
    <property type="match status" value="1"/>
</dbReference>
<accession>A0A6J6X6B1</accession>
<protein>
    <submittedName>
        <fullName evidence="2">Unannotated protein</fullName>
    </submittedName>
</protein>
<dbReference type="InterPro" id="IPR012338">
    <property type="entry name" value="Beta-lactam/transpept-like"/>
</dbReference>
<proteinExistence type="predicted"/>
<dbReference type="Pfam" id="PF00144">
    <property type="entry name" value="Beta-lactamase"/>
    <property type="match status" value="1"/>
</dbReference>
<dbReference type="Gene3D" id="3.40.710.10">
    <property type="entry name" value="DD-peptidase/beta-lactamase superfamily"/>
    <property type="match status" value="1"/>
</dbReference>
<dbReference type="EMBL" id="CAFAAI010000033">
    <property type="protein sequence ID" value="CAB4789577.1"/>
    <property type="molecule type" value="Genomic_DNA"/>
</dbReference>
<dbReference type="AlphaFoldDB" id="A0A6J6X6B1"/>